<dbReference type="InterPro" id="IPR002860">
    <property type="entry name" value="BNR_rpt"/>
</dbReference>
<evidence type="ECO:0000256" key="5">
    <source>
        <dbReference type="ARBA" id="ARBA00023326"/>
    </source>
</evidence>
<keyword evidence="8" id="KW-1185">Reference proteome</keyword>
<protein>
    <submittedName>
        <fullName evidence="7">Photosystem II stability/assembly factor-like uncharacterized protein</fullName>
    </submittedName>
</protein>
<dbReference type="Pfam" id="PF02012">
    <property type="entry name" value="BNR"/>
    <property type="match status" value="1"/>
</dbReference>
<keyword evidence="1" id="KW-0732">Signal</keyword>
<keyword evidence="2" id="KW-0378">Hydrolase</keyword>
<evidence type="ECO:0000256" key="6">
    <source>
        <dbReference type="ARBA" id="ARBA00037986"/>
    </source>
</evidence>
<dbReference type="EMBL" id="JACHOC010000003">
    <property type="protein sequence ID" value="MBB4622102.1"/>
    <property type="molecule type" value="Genomic_DNA"/>
</dbReference>
<organism evidence="7 8">
    <name type="scientific">Parabacteroides faecis</name>
    <dbReference type="NCBI Taxonomy" id="1217282"/>
    <lineage>
        <taxon>Bacteria</taxon>
        <taxon>Pseudomonadati</taxon>
        <taxon>Bacteroidota</taxon>
        <taxon>Bacteroidia</taxon>
        <taxon>Bacteroidales</taxon>
        <taxon>Tannerellaceae</taxon>
        <taxon>Parabacteroides</taxon>
    </lineage>
</organism>
<evidence type="ECO:0000256" key="4">
    <source>
        <dbReference type="ARBA" id="ARBA00023295"/>
    </source>
</evidence>
<comment type="similarity">
    <text evidence="6">Belongs to the glycosyl hydrolase 74 family.</text>
</comment>
<dbReference type="CDD" id="cd15482">
    <property type="entry name" value="Sialidase_non-viral"/>
    <property type="match status" value="1"/>
</dbReference>
<keyword evidence="5" id="KW-0624">Polysaccharide degradation</keyword>
<keyword evidence="3" id="KW-0119">Carbohydrate metabolism</keyword>
<evidence type="ECO:0000313" key="8">
    <source>
        <dbReference type="Proteomes" id="UP000533637"/>
    </source>
</evidence>
<name>A0ABR6KKU4_9BACT</name>
<sequence length="755" mass="83472">MKAISMTITGLLILLSMGSQGIIAQSLRPSVPVEHYRWKSVQIVGGGFVDGIVFHPKEKDVRYCRTDMGGAYRWDKETQQWVSMLDWITYDDNNLVGVESIAVDPNDPQTVYLSCGTYTRSTNGAVLCSNDGGRTFTRTDMPFTMGGNENGRGNGERMMVDPLNSDIIYLGTRLDGLWRSADRGRSWQQVCSFPDVAEVIPEGGNPWMQDRGCGINLVLFNPSGGTAGKGCSTLYIGVSLKDRDNFFVSHDYGESWRPLAGQPVQYRPTQATLSEDGYLYITYGSNPGPMRMNDGAVWKYDPRSEKWQDISPVKADPDKGAAFGYAAVSVDRQNPKHLIVSTFNRPVAGSYAEDDIYRTTDGGKTWKPVFAGGARFDYGKAPYVEFTPLHWMFDIEIDPFDPDHALFTTGYGGWETFNLGNMDKKEPTQWQVMSTGIEETVPLELYSPKQGAQLISAIGDYGGFTHLDLDRPVPSGSHADPYYSNTTGITGAEDQPDLVVRVGTVSHHHPEGKPLAYSMDGGKSWLESVSLPQEKAQNGHVAVSSDGRTWIWTPDRMPVYYTNDRGVTWSTAEGIPENLRVIADRVNPKRFYALDLSAAVLYESMDGGVSFRSHPLPFTPFDSKARNARGDRRGGQDRVYATPGKEGDLWIAAFDGLYHGLSGEAFVPLDKVRRIYAFGFGKAAPGSDYPSLYLAGIVNGVSGFFRSDDAARSWVRINDDDHQYGLVLQISGDPKRYGRVYVGSHGRGIVYADPY</sequence>
<dbReference type="InterPro" id="IPR015943">
    <property type="entry name" value="WD40/YVTN_repeat-like_dom_sf"/>
</dbReference>
<dbReference type="Proteomes" id="UP000533637">
    <property type="component" value="Unassembled WGS sequence"/>
</dbReference>
<reference evidence="7 8" key="1">
    <citation type="submission" date="2020-08" db="EMBL/GenBank/DDBJ databases">
        <title>Genomic Encyclopedia of Type Strains, Phase IV (KMG-IV): sequencing the most valuable type-strain genomes for metagenomic binning, comparative biology and taxonomic classification.</title>
        <authorList>
            <person name="Goeker M."/>
        </authorList>
    </citation>
    <scope>NUCLEOTIDE SEQUENCE [LARGE SCALE GENOMIC DNA]</scope>
    <source>
        <strain evidence="7 8">DSM 102983</strain>
    </source>
</reference>
<dbReference type="PANTHER" id="PTHR43739">
    <property type="entry name" value="XYLOGLUCANASE (EUROFUNG)"/>
    <property type="match status" value="1"/>
</dbReference>
<dbReference type="SUPFAM" id="SSF110296">
    <property type="entry name" value="Oligoxyloglucan reducing end-specific cellobiohydrolase"/>
    <property type="match status" value="2"/>
</dbReference>
<dbReference type="RefSeq" id="WP_229800917.1">
    <property type="nucleotide sequence ID" value="NZ_BMPB01000001.1"/>
</dbReference>
<gene>
    <name evidence="7" type="ORF">GGQ57_001999</name>
</gene>
<dbReference type="InterPro" id="IPR052025">
    <property type="entry name" value="Xyloglucanase_GH74"/>
</dbReference>
<dbReference type="Gene3D" id="2.130.10.10">
    <property type="entry name" value="YVTN repeat-like/Quinoprotein amine dehydrogenase"/>
    <property type="match status" value="2"/>
</dbReference>
<comment type="caution">
    <text evidence="7">The sequence shown here is derived from an EMBL/GenBank/DDBJ whole genome shotgun (WGS) entry which is preliminary data.</text>
</comment>
<accession>A0ABR6KKU4</accession>
<dbReference type="PANTHER" id="PTHR43739:SF2">
    <property type="entry name" value="OLIGOXYLOGLUCAN-REDUCING END-SPECIFIC XYLOGLUCANASE-RELATED"/>
    <property type="match status" value="1"/>
</dbReference>
<proteinExistence type="inferred from homology"/>
<keyword evidence="4" id="KW-0326">Glycosidase</keyword>
<evidence type="ECO:0000256" key="1">
    <source>
        <dbReference type="ARBA" id="ARBA00022729"/>
    </source>
</evidence>
<evidence type="ECO:0000313" key="7">
    <source>
        <dbReference type="EMBL" id="MBB4622102.1"/>
    </source>
</evidence>
<evidence type="ECO:0000256" key="2">
    <source>
        <dbReference type="ARBA" id="ARBA00022801"/>
    </source>
</evidence>
<evidence type="ECO:0000256" key="3">
    <source>
        <dbReference type="ARBA" id="ARBA00023277"/>
    </source>
</evidence>